<dbReference type="InterPro" id="IPR017871">
    <property type="entry name" value="ABC_transporter-like_CS"/>
</dbReference>
<organism evidence="8 9">
    <name type="scientific">Bradyrhizobium yuanmingense</name>
    <dbReference type="NCBI Taxonomy" id="108015"/>
    <lineage>
        <taxon>Bacteria</taxon>
        <taxon>Pseudomonadati</taxon>
        <taxon>Pseudomonadota</taxon>
        <taxon>Alphaproteobacteria</taxon>
        <taxon>Hyphomicrobiales</taxon>
        <taxon>Nitrobacteraceae</taxon>
        <taxon>Bradyrhizobium</taxon>
    </lineage>
</organism>
<feature type="compositionally biased region" description="Basic and acidic residues" evidence="6">
    <location>
        <begin position="290"/>
        <end position="300"/>
    </location>
</feature>
<keyword evidence="3" id="KW-0547">Nucleotide-binding</keyword>
<dbReference type="AlphaFoldDB" id="A0A0R3BK79"/>
<evidence type="ECO:0000256" key="5">
    <source>
        <dbReference type="ARBA" id="ARBA00024722"/>
    </source>
</evidence>
<dbReference type="Proteomes" id="UP000051380">
    <property type="component" value="Unassembled WGS sequence"/>
</dbReference>
<dbReference type="OrthoDB" id="9802264at2"/>
<dbReference type="SMART" id="SM00382">
    <property type="entry name" value="AAA"/>
    <property type="match status" value="1"/>
</dbReference>
<comment type="caution">
    <text evidence="8">The sequence shown here is derived from an EMBL/GenBank/DDBJ whole genome shotgun (WGS) entry which is preliminary data.</text>
</comment>
<evidence type="ECO:0000256" key="1">
    <source>
        <dbReference type="ARBA" id="ARBA00005417"/>
    </source>
</evidence>
<dbReference type="CDD" id="cd03257">
    <property type="entry name" value="ABC_NikE_OppD_transporters"/>
    <property type="match status" value="1"/>
</dbReference>
<sequence>MTLPTEPPRVRTARASSEPILELRNVDFCYPAVRRSAGQVLGGSRLNKIDMTIHRGKAHGLIGESGSGKSTIAKLLLGLTAPQVGQIFFEGELLRPNRMAAFRLRVQPVFQNPVDALNPASPIGKQIVAPLLVNFKMKSSDCEARLAAAISAVGLSGDILGKLPHQISGGQAQRVNIARALILDPEVLICDEPVSALDMTVQAQILNLLSDLRESRGLSLLLISHDIRSVAYLCSEITVLKRGSIVESGSRDQVLLEPKTDYMKSLLSAVPYSELGGETASPSTPCSPPAERRHLPAERR</sequence>
<dbReference type="GO" id="GO:0016887">
    <property type="term" value="F:ATP hydrolysis activity"/>
    <property type="evidence" value="ECO:0007669"/>
    <property type="project" value="InterPro"/>
</dbReference>
<evidence type="ECO:0000256" key="6">
    <source>
        <dbReference type="SAM" id="MobiDB-lite"/>
    </source>
</evidence>
<dbReference type="GO" id="GO:0055085">
    <property type="term" value="P:transmembrane transport"/>
    <property type="evidence" value="ECO:0007669"/>
    <property type="project" value="UniProtKB-ARBA"/>
</dbReference>
<dbReference type="RefSeq" id="WP_082641545.1">
    <property type="nucleotide sequence ID" value="NZ_LJYF01000051.1"/>
</dbReference>
<dbReference type="Gene3D" id="3.40.50.300">
    <property type="entry name" value="P-loop containing nucleotide triphosphate hydrolases"/>
    <property type="match status" value="1"/>
</dbReference>
<dbReference type="SUPFAM" id="SSF52540">
    <property type="entry name" value="P-loop containing nucleoside triphosphate hydrolases"/>
    <property type="match status" value="1"/>
</dbReference>
<dbReference type="Pfam" id="PF00005">
    <property type="entry name" value="ABC_tran"/>
    <property type="match status" value="1"/>
</dbReference>
<evidence type="ECO:0000313" key="9">
    <source>
        <dbReference type="Proteomes" id="UP000051380"/>
    </source>
</evidence>
<dbReference type="PROSITE" id="PS50893">
    <property type="entry name" value="ABC_TRANSPORTER_2"/>
    <property type="match status" value="1"/>
</dbReference>
<dbReference type="InterPro" id="IPR027417">
    <property type="entry name" value="P-loop_NTPase"/>
</dbReference>
<keyword evidence="4" id="KW-0067">ATP-binding</keyword>
<comment type="function">
    <text evidence="5">Involved in beta-(1--&gt;2)glucan export. Transmembrane domains (TMD) form a pore in the inner membrane and the ATP-binding domain (NBD) is responsible for energy generation.</text>
</comment>
<dbReference type="InterPro" id="IPR003439">
    <property type="entry name" value="ABC_transporter-like_ATP-bd"/>
</dbReference>
<feature type="domain" description="ABC transporter" evidence="7">
    <location>
        <begin position="21"/>
        <end position="267"/>
    </location>
</feature>
<evidence type="ECO:0000256" key="2">
    <source>
        <dbReference type="ARBA" id="ARBA00022448"/>
    </source>
</evidence>
<dbReference type="EMBL" id="LJYF01000051">
    <property type="protein sequence ID" value="KRP85813.1"/>
    <property type="molecule type" value="Genomic_DNA"/>
</dbReference>
<evidence type="ECO:0000259" key="7">
    <source>
        <dbReference type="PROSITE" id="PS50893"/>
    </source>
</evidence>
<dbReference type="PROSITE" id="PS00211">
    <property type="entry name" value="ABC_TRANSPORTER_1"/>
    <property type="match status" value="1"/>
</dbReference>
<evidence type="ECO:0000256" key="3">
    <source>
        <dbReference type="ARBA" id="ARBA00022741"/>
    </source>
</evidence>
<dbReference type="InterPro" id="IPR050319">
    <property type="entry name" value="ABC_transp_ATP-bind"/>
</dbReference>
<proteinExistence type="inferred from homology"/>
<gene>
    <name evidence="8" type="ORF">AOQ72_03985</name>
</gene>
<comment type="similarity">
    <text evidence="1">Belongs to the ABC transporter superfamily.</text>
</comment>
<dbReference type="GO" id="GO:0005524">
    <property type="term" value="F:ATP binding"/>
    <property type="evidence" value="ECO:0007669"/>
    <property type="project" value="UniProtKB-KW"/>
</dbReference>
<evidence type="ECO:0000256" key="4">
    <source>
        <dbReference type="ARBA" id="ARBA00022840"/>
    </source>
</evidence>
<dbReference type="PANTHER" id="PTHR43776">
    <property type="entry name" value="TRANSPORT ATP-BINDING PROTEIN"/>
    <property type="match status" value="1"/>
</dbReference>
<evidence type="ECO:0000313" key="8">
    <source>
        <dbReference type="EMBL" id="KRP85813.1"/>
    </source>
</evidence>
<dbReference type="InterPro" id="IPR003593">
    <property type="entry name" value="AAA+_ATPase"/>
</dbReference>
<dbReference type="PANTHER" id="PTHR43776:SF7">
    <property type="entry name" value="D,D-DIPEPTIDE TRANSPORT ATP-BINDING PROTEIN DDPF-RELATED"/>
    <property type="match status" value="1"/>
</dbReference>
<keyword evidence="2" id="KW-0813">Transport</keyword>
<name>A0A0R3BK79_9BRAD</name>
<reference evidence="8 9" key="1">
    <citation type="submission" date="2015-09" db="EMBL/GenBank/DDBJ databases">
        <title>Draft Genome Sequence of the Strain BR 3267 (Bradyrhizobium yuanmingense) recommended as inoculant for cowpea in Brazil.</title>
        <authorList>
            <person name="Simoes-Araujo J.L."/>
            <person name="Zilli J.E."/>
        </authorList>
    </citation>
    <scope>NUCLEOTIDE SEQUENCE [LARGE SCALE GENOMIC DNA]</scope>
    <source>
        <strain evidence="8 9">BR3267</strain>
    </source>
</reference>
<feature type="region of interest" description="Disordered" evidence="6">
    <location>
        <begin position="274"/>
        <end position="300"/>
    </location>
</feature>
<accession>A0A0R3BK79</accession>
<protein>
    <recommendedName>
        <fullName evidence="7">ABC transporter domain-containing protein</fullName>
    </recommendedName>
</protein>